<keyword evidence="2" id="KW-1003">Cell membrane</keyword>
<dbReference type="GO" id="GO:0016763">
    <property type="term" value="F:pentosyltransferase activity"/>
    <property type="evidence" value="ECO:0007669"/>
    <property type="project" value="TreeGrafter"/>
</dbReference>
<evidence type="ECO:0000313" key="10">
    <source>
        <dbReference type="EMBL" id="OGE32740.1"/>
    </source>
</evidence>
<dbReference type="PANTHER" id="PTHR33908:SF11">
    <property type="entry name" value="MEMBRANE PROTEIN"/>
    <property type="match status" value="1"/>
</dbReference>
<dbReference type="InterPro" id="IPR018776">
    <property type="entry name" value="Membrane_prot_PTPS-rel_domain"/>
</dbReference>
<organism evidence="10 11">
    <name type="scientific">Candidatus Daviesbacteria bacterium RIFCSPHIGHO2_02_FULL_36_13</name>
    <dbReference type="NCBI Taxonomy" id="1797768"/>
    <lineage>
        <taxon>Bacteria</taxon>
        <taxon>Candidatus Daviesiibacteriota</taxon>
    </lineage>
</organism>
<sequence length="556" mass="63558">MGKFIFLLTIPLFLSLIRPGFFPMQDDLQAFRIFEMGKCFSDFQFPCRWIPDMGYQYGYPQFNFYPPSIYYLGAFLHLIGIQVIDTVKILFILGFLLSSGTMYLLLKELFGKYPAVIGAVLYSIVPYKATEVYVRGSLSEFFSFVFFPLIFWAGLKIVNEGKWKYVGFLALSIGLLLTTHNLMSFIFLPIFGIWALSLVILNKKIKRFPKIILGSILGLGLAAFFTLPVIFENQYVHIETLTGGYFDWRQHFVTFNQLFFSNNFGYGSSFLGPVDDLSLSVGIIHWILGLTALIFALVNFKKEKKLSSLILILGAVTLFVIFLMHQRSTFLWEIIPGFKLLQFPWRFLSDSTFLLSILGAYSIYIICKIKEKWGKGVGVGVIAGLFILHGLFFQPREWIDISDQEKFSGESWEKQLTISIFDYLPIYAKLPPNKKAPELPDTLDGEVEFLSYKKGSNFQVGEVEVKEAATLRLPLFDFPGMEVKVDGQKIVHWHDDCRGQEYCLGLITFSVLQGKHTIEAKLKDTQIRQTGNMISLVSVFLVGSLFYLSKKYDKND</sequence>
<feature type="transmembrane region" description="Helical" evidence="8">
    <location>
        <begin position="373"/>
        <end position="393"/>
    </location>
</feature>
<comment type="subcellular location">
    <subcellularLocation>
        <location evidence="1">Cell membrane</location>
        <topology evidence="1">Multi-pass membrane protein</topology>
    </subcellularLocation>
</comment>
<name>A0A1F5JW14_9BACT</name>
<dbReference type="Proteomes" id="UP000176902">
    <property type="component" value="Unassembled WGS sequence"/>
</dbReference>
<feature type="transmembrane region" description="Helical" evidence="8">
    <location>
        <begin position="530"/>
        <end position="548"/>
    </location>
</feature>
<evidence type="ECO:0000313" key="11">
    <source>
        <dbReference type="Proteomes" id="UP000176902"/>
    </source>
</evidence>
<gene>
    <name evidence="10" type="ORF">A3C59_01205</name>
</gene>
<feature type="transmembrane region" description="Helical" evidence="8">
    <location>
        <begin position="69"/>
        <end position="97"/>
    </location>
</feature>
<keyword evidence="4" id="KW-0808">Transferase</keyword>
<dbReference type="PANTHER" id="PTHR33908">
    <property type="entry name" value="MANNOSYLTRANSFERASE YKCB-RELATED"/>
    <property type="match status" value="1"/>
</dbReference>
<evidence type="ECO:0000256" key="4">
    <source>
        <dbReference type="ARBA" id="ARBA00022679"/>
    </source>
</evidence>
<dbReference type="GO" id="GO:0009103">
    <property type="term" value="P:lipopolysaccharide biosynthetic process"/>
    <property type="evidence" value="ECO:0007669"/>
    <property type="project" value="UniProtKB-ARBA"/>
</dbReference>
<comment type="caution">
    <text evidence="10">The sequence shown here is derived from an EMBL/GenBank/DDBJ whole genome shotgun (WGS) entry which is preliminary data.</text>
</comment>
<evidence type="ECO:0000256" key="6">
    <source>
        <dbReference type="ARBA" id="ARBA00022989"/>
    </source>
</evidence>
<dbReference type="STRING" id="1797768.A3C59_01205"/>
<evidence type="ECO:0000256" key="7">
    <source>
        <dbReference type="ARBA" id="ARBA00023136"/>
    </source>
</evidence>
<keyword evidence="6 8" id="KW-1133">Transmembrane helix</keyword>
<evidence type="ECO:0000256" key="1">
    <source>
        <dbReference type="ARBA" id="ARBA00004651"/>
    </source>
</evidence>
<keyword evidence="3" id="KW-0328">Glycosyltransferase</keyword>
<keyword evidence="7 8" id="KW-0472">Membrane</keyword>
<evidence type="ECO:0000256" key="3">
    <source>
        <dbReference type="ARBA" id="ARBA00022676"/>
    </source>
</evidence>
<feature type="transmembrane region" description="Helical" evidence="8">
    <location>
        <begin position="277"/>
        <end position="299"/>
    </location>
</feature>
<protein>
    <recommendedName>
        <fullName evidence="9">Membrane protein 6-pyruvoyl-tetrahydropterin synthase-related domain-containing protein</fullName>
    </recommendedName>
</protein>
<dbReference type="AlphaFoldDB" id="A0A1F5JW14"/>
<dbReference type="EMBL" id="MFCV01000022">
    <property type="protein sequence ID" value="OGE32740.1"/>
    <property type="molecule type" value="Genomic_DNA"/>
</dbReference>
<keyword evidence="5 8" id="KW-0812">Transmembrane</keyword>
<feature type="transmembrane region" description="Helical" evidence="8">
    <location>
        <begin position="185"/>
        <end position="202"/>
    </location>
</feature>
<evidence type="ECO:0000256" key="5">
    <source>
        <dbReference type="ARBA" id="ARBA00022692"/>
    </source>
</evidence>
<reference evidence="10 11" key="1">
    <citation type="journal article" date="2016" name="Nat. Commun.">
        <title>Thousands of microbial genomes shed light on interconnected biogeochemical processes in an aquifer system.</title>
        <authorList>
            <person name="Anantharaman K."/>
            <person name="Brown C.T."/>
            <person name="Hug L.A."/>
            <person name="Sharon I."/>
            <person name="Castelle C.J."/>
            <person name="Probst A.J."/>
            <person name="Thomas B.C."/>
            <person name="Singh A."/>
            <person name="Wilkins M.J."/>
            <person name="Karaoz U."/>
            <person name="Brodie E.L."/>
            <person name="Williams K.H."/>
            <person name="Hubbard S.S."/>
            <person name="Banfield J.F."/>
        </authorList>
    </citation>
    <scope>NUCLEOTIDE SEQUENCE [LARGE SCALE GENOMIC DNA]</scope>
</reference>
<evidence type="ECO:0000256" key="8">
    <source>
        <dbReference type="SAM" id="Phobius"/>
    </source>
</evidence>
<dbReference type="Pfam" id="PF10131">
    <property type="entry name" value="PTPS_related"/>
    <property type="match status" value="1"/>
</dbReference>
<feature type="domain" description="Membrane protein 6-pyruvoyl-tetrahydropterin synthase-related" evidence="9">
    <location>
        <begin position="62"/>
        <end position="362"/>
    </location>
</feature>
<dbReference type="InterPro" id="IPR050297">
    <property type="entry name" value="LipidA_mod_glycosyltrf_83"/>
</dbReference>
<dbReference type="GO" id="GO:0005886">
    <property type="term" value="C:plasma membrane"/>
    <property type="evidence" value="ECO:0007669"/>
    <property type="project" value="UniProtKB-SubCell"/>
</dbReference>
<proteinExistence type="predicted"/>
<evidence type="ECO:0000256" key="2">
    <source>
        <dbReference type="ARBA" id="ARBA00022475"/>
    </source>
</evidence>
<evidence type="ECO:0000259" key="9">
    <source>
        <dbReference type="Pfam" id="PF10131"/>
    </source>
</evidence>
<feature type="transmembrane region" description="Helical" evidence="8">
    <location>
        <begin position="306"/>
        <end position="325"/>
    </location>
</feature>
<accession>A0A1F5JW14</accession>
<feature type="transmembrane region" description="Helical" evidence="8">
    <location>
        <begin position="133"/>
        <end position="155"/>
    </location>
</feature>
<feature type="transmembrane region" description="Helical" evidence="8">
    <location>
        <begin position="211"/>
        <end position="231"/>
    </location>
</feature>
<feature type="transmembrane region" description="Helical" evidence="8">
    <location>
        <begin position="345"/>
        <end position="366"/>
    </location>
</feature>